<keyword evidence="4" id="KW-1185">Reference proteome</keyword>
<dbReference type="Proteomes" id="UP000266272">
    <property type="component" value="Unassembled WGS sequence"/>
</dbReference>
<dbReference type="PANTHER" id="PTHR47843">
    <property type="entry name" value="BTB DOMAIN-CONTAINING PROTEIN-RELATED"/>
    <property type="match status" value="1"/>
</dbReference>
<dbReference type="AlphaFoldDB" id="A0A395P0F1"/>
<dbReference type="OrthoDB" id="3363286at2759"/>
<gene>
    <name evidence="3" type="ORF">TARUN_411</name>
</gene>
<evidence type="ECO:0000259" key="2">
    <source>
        <dbReference type="PROSITE" id="PS50097"/>
    </source>
</evidence>
<protein>
    <recommendedName>
        <fullName evidence="2">BTB domain-containing protein</fullName>
    </recommendedName>
</protein>
<proteinExistence type="predicted"/>
<dbReference type="InterPro" id="IPR000210">
    <property type="entry name" value="BTB/POZ_dom"/>
</dbReference>
<comment type="caution">
    <text evidence="3">The sequence shown here is derived from an EMBL/GenBank/DDBJ whole genome shotgun (WGS) entry which is preliminary data.</text>
</comment>
<name>A0A395P0F1_TRIAR</name>
<dbReference type="PROSITE" id="PS50097">
    <property type="entry name" value="BTB"/>
    <property type="match status" value="1"/>
</dbReference>
<organism evidence="3 4">
    <name type="scientific">Trichoderma arundinaceum</name>
    <dbReference type="NCBI Taxonomy" id="490622"/>
    <lineage>
        <taxon>Eukaryota</taxon>
        <taxon>Fungi</taxon>
        <taxon>Dikarya</taxon>
        <taxon>Ascomycota</taxon>
        <taxon>Pezizomycotina</taxon>
        <taxon>Sordariomycetes</taxon>
        <taxon>Hypocreomycetidae</taxon>
        <taxon>Hypocreales</taxon>
        <taxon>Hypocreaceae</taxon>
        <taxon>Trichoderma</taxon>
    </lineage>
</organism>
<reference evidence="3 4" key="1">
    <citation type="journal article" date="2018" name="PLoS Pathog.">
        <title>Evolution of structural diversity of trichothecenes, a family of toxins produced by plant pathogenic and entomopathogenic fungi.</title>
        <authorList>
            <person name="Proctor R.H."/>
            <person name="McCormick S.P."/>
            <person name="Kim H.S."/>
            <person name="Cardoza R.E."/>
            <person name="Stanley A.M."/>
            <person name="Lindo L."/>
            <person name="Kelly A."/>
            <person name="Brown D.W."/>
            <person name="Lee T."/>
            <person name="Vaughan M.M."/>
            <person name="Alexander N.J."/>
            <person name="Busman M."/>
            <person name="Gutierrez S."/>
        </authorList>
    </citation>
    <scope>NUCLEOTIDE SEQUENCE [LARGE SCALE GENOMIC DNA]</scope>
    <source>
        <strain evidence="3 4">IBT 40837</strain>
    </source>
</reference>
<feature type="domain" description="BTB" evidence="2">
    <location>
        <begin position="369"/>
        <end position="438"/>
    </location>
</feature>
<evidence type="ECO:0000313" key="4">
    <source>
        <dbReference type="Proteomes" id="UP000266272"/>
    </source>
</evidence>
<dbReference type="Gene3D" id="3.30.710.10">
    <property type="entry name" value="Potassium Channel Kv1.1, Chain A"/>
    <property type="match status" value="1"/>
</dbReference>
<dbReference type="InterPro" id="IPR011333">
    <property type="entry name" value="SKP1/BTB/POZ_sf"/>
</dbReference>
<evidence type="ECO:0000256" key="1">
    <source>
        <dbReference type="SAM" id="MobiDB-lite"/>
    </source>
</evidence>
<evidence type="ECO:0000313" key="3">
    <source>
        <dbReference type="EMBL" id="RFU81820.1"/>
    </source>
</evidence>
<sequence>MKRCTVLRPSSFRALSHHQAQRWHTYDKASLTKEALRQKVEAGLGSDADGESLKLDTEAKTISTAAGDLPISPIFDPAWMQARRKTAKAAPGPPLGRFRQKLANNPFARALATPIRRCPNSATSLPRYFLQDFELIKHPTTGTAWWAPGPLAFEHVLPTKRLDETQTDMNNRHDGETSALDPMSASAVNPEVTTTHSETDAARPRRAPITSYTLNRKSLVDMVGGPNKRYLSLLLAVRSGMAVAPDSKNAIWREDMGDMLLRMMRKQAADALIVRGNRLREPQHKFIQPCASWEDVQGVRLRGCVLWLPEKKGAAEQYATLDVEGAQYGKKMVVHNLDWLLGEEESIRRIVFRSAWLPCPTKVSITTSPPFTFVVGPDQKEYTIHSALVAQQSKVLNALVNGQMKEAVERRVIWKDVDEETFVHFSQYVYTGDYGNAEPKEAEVKPVVIAFPPVPNNANSRERAEALEWGMSRLGLDSINGLTMIEDELDGPTIVSPKKKDLLWAKFQMLYPSPPTPVSVARTDGPHDDFDDVFLCHVQVYFFAEYYGIEALQTLALHKLCKALMDFNLHVKGCGDVARLIQYCFDETADRGEQTNALRSLVCLYAACKVEDLWKVTEFQDLMGTLPEFSAGLVTAMLERLD</sequence>
<dbReference type="EMBL" id="PXOA01000026">
    <property type="protein sequence ID" value="RFU81820.1"/>
    <property type="molecule type" value="Genomic_DNA"/>
</dbReference>
<accession>A0A395P0F1</accession>
<dbReference type="SUPFAM" id="SSF54695">
    <property type="entry name" value="POZ domain"/>
    <property type="match status" value="1"/>
</dbReference>
<dbReference type="STRING" id="490622.A0A395P0F1"/>
<feature type="region of interest" description="Disordered" evidence="1">
    <location>
        <begin position="168"/>
        <end position="187"/>
    </location>
</feature>